<keyword evidence="2" id="KW-0732">Signal</keyword>
<dbReference type="RefSeq" id="WP_201073191.1">
    <property type="nucleotide sequence ID" value="NZ_CP067420.1"/>
</dbReference>
<accession>A0ABX7B238</accession>
<feature type="region of interest" description="Disordered" evidence="1">
    <location>
        <begin position="146"/>
        <end position="191"/>
    </location>
</feature>
<proteinExistence type="predicted"/>
<name>A0ABX7B238_9PROT</name>
<evidence type="ECO:0000313" key="3">
    <source>
        <dbReference type="EMBL" id="QQP88392.1"/>
    </source>
</evidence>
<feature type="chain" id="PRO_5047112914" description="Secreted protein" evidence="2">
    <location>
        <begin position="24"/>
        <end position="260"/>
    </location>
</feature>
<organism evidence="3 4">
    <name type="scientific">Skermanella cutis</name>
    <dbReference type="NCBI Taxonomy" id="2775420"/>
    <lineage>
        <taxon>Bacteria</taxon>
        <taxon>Pseudomonadati</taxon>
        <taxon>Pseudomonadota</taxon>
        <taxon>Alphaproteobacteria</taxon>
        <taxon>Rhodospirillales</taxon>
        <taxon>Azospirillaceae</taxon>
        <taxon>Skermanella</taxon>
    </lineage>
</organism>
<reference evidence="3" key="1">
    <citation type="submission" date="2021-02" db="EMBL/GenBank/DDBJ databases">
        <title>Skermanella TT6 skin isolate.</title>
        <authorList>
            <person name="Lee K."/>
            <person name="Ganzorig M."/>
        </authorList>
    </citation>
    <scope>NUCLEOTIDE SEQUENCE</scope>
    <source>
        <strain evidence="3">TT6</strain>
    </source>
</reference>
<dbReference type="Proteomes" id="UP000595197">
    <property type="component" value="Chromosome"/>
</dbReference>
<dbReference type="EMBL" id="CP067420">
    <property type="protein sequence ID" value="QQP88392.1"/>
    <property type="molecule type" value="Genomic_DNA"/>
</dbReference>
<sequence>MNKLYYGAAVLALAIGVSGQALAQDTGLTTGQTDGTTSGRAAIGQGGVGAGDPTFPTGTTNLQVPASCGPTDVAAVRSDLNSVQNDLIRDRIGVQLQTAENQAQDGNRARCAQILADARNSIVMAGGQVSDMSAAAGGGVVPPAGAGVAGSESVAGGGPVAGSTEAQPMGTGITGSADGSMAPGTGTGEPVPQVYTINDCQPTTWAALENRTDQVPDNRRGEVQQLLTQIQQEYNADNKGRCAQFMNQLASILPGGAQAR</sequence>
<protein>
    <recommendedName>
        <fullName evidence="5">Secreted protein</fullName>
    </recommendedName>
</protein>
<evidence type="ECO:0000256" key="2">
    <source>
        <dbReference type="SAM" id="SignalP"/>
    </source>
</evidence>
<gene>
    <name evidence="3" type="ORF">IGS68_20445</name>
</gene>
<evidence type="ECO:0000313" key="4">
    <source>
        <dbReference type="Proteomes" id="UP000595197"/>
    </source>
</evidence>
<evidence type="ECO:0008006" key="5">
    <source>
        <dbReference type="Google" id="ProtNLM"/>
    </source>
</evidence>
<feature type="signal peptide" evidence="2">
    <location>
        <begin position="1"/>
        <end position="23"/>
    </location>
</feature>
<evidence type="ECO:0000256" key="1">
    <source>
        <dbReference type="SAM" id="MobiDB-lite"/>
    </source>
</evidence>
<keyword evidence="4" id="KW-1185">Reference proteome</keyword>